<feature type="region of interest" description="Disordered" evidence="1">
    <location>
        <begin position="26"/>
        <end position="58"/>
    </location>
</feature>
<evidence type="ECO:0000313" key="2">
    <source>
        <dbReference type="EMBL" id="RPA78580.1"/>
    </source>
</evidence>
<accession>A0A3N4I3A7</accession>
<dbReference type="STRING" id="1160509.A0A3N4I3A7"/>
<gene>
    <name evidence="2" type="ORF">BJ508DRAFT_416456</name>
</gene>
<reference evidence="2 3" key="1">
    <citation type="journal article" date="2018" name="Nat. Ecol. Evol.">
        <title>Pezizomycetes genomes reveal the molecular basis of ectomycorrhizal truffle lifestyle.</title>
        <authorList>
            <person name="Murat C."/>
            <person name="Payen T."/>
            <person name="Noel B."/>
            <person name="Kuo A."/>
            <person name="Morin E."/>
            <person name="Chen J."/>
            <person name="Kohler A."/>
            <person name="Krizsan K."/>
            <person name="Balestrini R."/>
            <person name="Da Silva C."/>
            <person name="Montanini B."/>
            <person name="Hainaut M."/>
            <person name="Levati E."/>
            <person name="Barry K.W."/>
            <person name="Belfiori B."/>
            <person name="Cichocki N."/>
            <person name="Clum A."/>
            <person name="Dockter R.B."/>
            <person name="Fauchery L."/>
            <person name="Guy J."/>
            <person name="Iotti M."/>
            <person name="Le Tacon F."/>
            <person name="Lindquist E.A."/>
            <person name="Lipzen A."/>
            <person name="Malagnac F."/>
            <person name="Mello A."/>
            <person name="Molinier V."/>
            <person name="Miyauchi S."/>
            <person name="Poulain J."/>
            <person name="Riccioni C."/>
            <person name="Rubini A."/>
            <person name="Sitrit Y."/>
            <person name="Splivallo R."/>
            <person name="Traeger S."/>
            <person name="Wang M."/>
            <person name="Zifcakova L."/>
            <person name="Wipf D."/>
            <person name="Zambonelli A."/>
            <person name="Paolocci F."/>
            <person name="Nowrousian M."/>
            <person name="Ottonello S."/>
            <person name="Baldrian P."/>
            <person name="Spatafora J.W."/>
            <person name="Henrissat B."/>
            <person name="Nagy L.G."/>
            <person name="Aury J.M."/>
            <person name="Wincker P."/>
            <person name="Grigoriev I.V."/>
            <person name="Bonfante P."/>
            <person name="Martin F.M."/>
        </authorList>
    </citation>
    <scope>NUCLEOTIDE SEQUENCE [LARGE SCALE GENOMIC DNA]</scope>
    <source>
        <strain evidence="2 3">RN42</strain>
    </source>
</reference>
<organism evidence="2 3">
    <name type="scientific">Ascobolus immersus RN42</name>
    <dbReference type="NCBI Taxonomy" id="1160509"/>
    <lineage>
        <taxon>Eukaryota</taxon>
        <taxon>Fungi</taxon>
        <taxon>Dikarya</taxon>
        <taxon>Ascomycota</taxon>
        <taxon>Pezizomycotina</taxon>
        <taxon>Pezizomycetes</taxon>
        <taxon>Pezizales</taxon>
        <taxon>Ascobolaceae</taxon>
        <taxon>Ascobolus</taxon>
    </lineage>
</organism>
<protein>
    <submittedName>
        <fullName evidence="2">Uncharacterized protein</fullName>
    </submittedName>
</protein>
<evidence type="ECO:0000313" key="3">
    <source>
        <dbReference type="Proteomes" id="UP000275078"/>
    </source>
</evidence>
<dbReference type="AlphaFoldDB" id="A0A3N4I3A7"/>
<proteinExistence type="predicted"/>
<sequence>MHVRDAFKHRLFQLAGFCVGPVPSTLAQPQSTARQVRDPASFRPDTSTKQTPPQLPATSPVFSSLARLSLVITRSFQLHTMRSPLTITTIGASIIGSALADGSGPAIVGPSQTLFSGAVAVATEAPIARATPASNRGNLLLRKRDLCERECEWDAFCVVDRGSGFGGCCGDQFTTCEIATACLDYSRHQDTITPTGEEQKKTKLCPKALPYCTSSFDEVESFTFVDCGVAPATAAVSATATLTTESSSLRPTFFPSNGTAGLNTTTTTEGLASTTVSVGFTITTTEIRTPTGVTKDSAAERAMRSGWGSVGLGISVAALMMMLA</sequence>
<dbReference type="EMBL" id="ML119709">
    <property type="protein sequence ID" value="RPA78580.1"/>
    <property type="molecule type" value="Genomic_DNA"/>
</dbReference>
<evidence type="ECO:0000256" key="1">
    <source>
        <dbReference type="SAM" id="MobiDB-lite"/>
    </source>
</evidence>
<keyword evidence="3" id="KW-1185">Reference proteome</keyword>
<dbReference type="Proteomes" id="UP000275078">
    <property type="component" value="Unassembled WGS sequence"/>
</dbReference>
<name>A0A3N4I3A7_ASCIM</name>
<feature type="compositionally biased region" description="Polar residues" evidence="1">
    <location>
        <begin position="44"/>
        <end position="58"/>
    </location>
</feature>